<organism evidence="1 2">
    <name type="scientific">Araneus ventricosus</name>
    <name type="common">Orbweaver spider</name>
    <name type="synonym">Epeira ventricosa</name>
    <dbReference type="NCBI Taxonomy" id="182803"/>
    <lineage>
        <taxon>Eukaryota</taxon>
        <taxon>Metazoa</taxon>
        <taxon>Ecdysozoa</taxon>
        <taxon>Arthropoda</taxon>
        <taxon>Chelicerata</taxon>
        <taxon>Arachnida</taxon>
        <taxon>Araneae</taxon>
        <taxon>Araneomorphae</taxon>
        <taxon>Entelegynae</taxon>
        <taxon>Araneoidea</taxon>
        <taxon>Araneidae</taxon>
        <taxon>Araneus</taxon>
    </lineage>
</organism>
<dbReference type="Proteomes" id="UP000499080">
    <property type="component" value="Unassembled WGS sequence"/>
</dbReference>
<keyword evidence="2" id="KW-1185">Reference proteome</keyword>
<evidence type="ECO:0000313" key="1">
    <source>
        <dbReference type="EMBL" id="GBN44881.1"/>
    </source>
</evidence>
<dbReference type="EMBL" id="BGPR01010211">
    <property type="protein sequence ID" value="GBN44881.1"/>
    <property type="molecule type" value="Genomic_DNA"/>
</dbReference>
<sequence>MNSPNEPSCTTNVSFNGVLLPVTGTSALALCKIQRESSYQTNPRLVGENITQDHCCGVHNACSLLYLIAGDSGCGEVEHLTSLRAYEPVLLSVCARSLLETVVPVSESRQRRVDAVLRLFLLAVTLPNTDPSFGVVTRGDMCCNIYSHYHHLLESLPKPGDDTLGDSKFFGYFQLGTSTFQSSDNSTT</sequence>
<reference evidence="1 2" key="1">
    <citation type="journal article" date="2019" name="Sci. Rep.">
        <title>Orb-weaving spider Araneus ventricosus genome elucidates the spidroin gene catalogue.</title>
        <authorList>
            <person name="Kono N."/>
            <person name="Nakamura H."/>
            <person name="Ohtoshi R."/>
            <person name="Moran D.A.P."/>
            <person name="Shinohara A."/>
            <person name="Yoshida Y."/>
            <person name="Fujiwara M."/>
            <person name="Mori M."/>
            <person name="Tomita M."/>
            <person name="Arakawa K."/>
        </authorList>
    </citation>
    <scope>NUCLEOTIDE SEQUENCE [LARGE SCALE GENOMIC DNA]</scope>
</reference>
<proteinExistence type="predicted"/>
<evidence type="ECO:0000313" key="2">
    <source>
        <dbReference type="Proteomes" id="UP000499080"/>
    </source>
</evidence>
<gene>
    <name evidence="1" type="ORF">AVEN_195196_1</name>
</gene>
<comment type="caution">
    <text evidence="1">The sequence shown here is derived from an EMBL/GenBank/DDBJ whole genome shotgun (WGS) entry which is preliminary data.</text>
</comment>
<protein>
    <submittedName>
        <fullName evidence="1">Uncharacterized protein</fullName>
    </submittedName>
</protein>
<accession>A0A4Y2P0Q3</accession>
<name>A0A4Y2P0Q3_ARAVE</name>
<dbReference type="AlphaFoldDB" id="A0A4Y2P0Q3"/>